<evidence type="ECO:0000313" key="2">
    <source>
        <dbReference type="EMBL" id="KIJ90882.1"/>
    </source>
</evidence>
<feature type="region of interest" description="Disordered" evidence="1">
    <location>
        <begin position="78"/>
        <end position="101"/>
    </location>
</feature>
<reference evidence="2 3" key="1">
    <citation type="submission" date="2014-04" db="EMBL/GenBank/DDBJ databases">
        <authorList>
            <consortium name="DOE Joint Genome Institute"/>
            <person name="Kuo A."/>
            <person name="Kohler A."/>
            <person name="Nagy L.G."/>
            <person name="Floudas D."/>
            <person name="Copeland A."/>
            <person name="Barry K.W."/>
            <person name="Cichocki N."/>
            <person name="Veneault-Fourrey C."/>
            <person name="LaButti K."/>
            <person name="Lindquist E.A."/>
            <person name="Lipzen A."/>
            <person name="Lundell T."/>
            <person name="Morin E."/>
            <person name="Murat C."/>
            <person name="Sun H."/>
            <person name="Tunlid A."/>
            <person name="Henrissat B."/>
            <person name="Grigoriev I.V."/>
            <person name="Hibbett D.S."/>
            <person name="Martin F."/>
            <person name="Nordberg H.P."/>
            <person name="Cantor M.N."/>
            <person name="Hua S.X."/>
        </authorList>
    </citation>
    <scope>NUCLEOTIDE SEQUENCE [LARGE SCALE GENOMIC DNA]</scope>
    <source>
        <strain evidence="2 3">LaAM-08-1</strain>
    </source>
</reference>
<evidence type="ECO:0000256" key="1">
    <source>
        <dbReference type="SAM" id="MobiDB-lite"/>
    </source>
</evidence>
<evidence type="ECO:0000313" key="3">
    <source>
        <dbReference type="Proteomes" id="UP000054477"/>
    </source>
</evidence>
<reference evidence="3" key="2">
    <citation type="submission" date="2015-01" db="EMBL/GenBank/DDBJ databases">
        <title>Evolutionary Origins and Diversification of the Mycorrhizal Mutualists.</title>
        <authorList>
            <consortium name="DOE Joint Genome Institute"/>
            <consortium name="Mycorrhizal Genomics Consortium"/>
            <person name="Kohler A."/>
            <person name="Kuo A."/>
            <person name="Nagy L.G."/>
            <person name="Floudas D."/>
            <person name="Copeland A."/>
            <person name="Barry K.W."/>
            <person name="Cichocki N."/>
            <person name="Veneault-Fourrey C."/>
            <person name="LaButti K."/>
            <person name="Lindquist E.A."/>
            <person name="Lipzen A."/>
            <person name="Lundell T."/>
            <person name="Morin E."/>
            <person name="Murat C."/>
            <person name="Riley R."/>
            <person name="Ohm R."/>
            <person name="Sun H."/>
            <person name="Tunlid A."/>
            <person name="Henrissat B."/>
            <person name="Grigoriev I.V."/>
            <person name="Hibbett D.S."/>
            <person name="Martin F."/>
        </authorList>
    </citation>
    <scope>NUCLEOTIDE SEQUENCE [LARGE SCALE GENOMIC DNA]</scope>
    <source>
        <strain evidence="3">LaAM-08-1</strain>
    </source>
</reference>
<name>A0A0C9X2S6_9AGAR</name>
<dbReference type="EMBL" id="KN839093">
    <property type="protein sequence ID" value="KIJ90882.1"/>
    <property type="molecule type" value="Genomic_DNA"/>
</dbReference>
<feature type="compositionally biased region" description="Basic and acidic residues" evidence="1">
    <location>
        <begin position="87"/>
        <end position="101"/>
    </location>
</feature>
<proteinExistence type="predicted"/>
<gene>
    <name evidence="2" type="ORF">K443DRAFT_126392</name>
</gene>
<protein>
    <submittedName>
        <fullName evidence="2">Uncharacterized protein</fullName>
    </submittedName>
</protein>
<feature type="region of interest" description="Disordered" evidence="1">
    <location>
        <begin position="1"/>
        <end position="23"/>
    </location>
</feature>
<dbReference type="AlphaFoldDB" id="A0A0C9X2S6"/>
<dbReference type="Proteomes" id="UP000054477">
    <property type="component" value="Unassembled WGS sequence"/>
</dbReference>
<dbReference type="OrthoDB" id="3092811at2759"/>
<keyword evidence="3" id="KW-1185">Reference proteome</keyword>
<sequence>MKNDTKSITAEPWPEAPDSSVSDPVLLGEVDIDEMDPSAKAAYNRRKIHMDWIDHKANIVKFIPSCGAINTEADRAKHVGGGFSKKNKNEDQIRERELQHK</sequence>
<accession>A0A0C9X2S6</accession>
<organism evidence="2 3">
    <name type="scientific">Laccaria amethystina LaAM-08-1</name>
    <dbReference type="NCBI Taxonomy" id="1095629"/>
    <lineage>
        <taxon>Eukaryota</taxon>
        <taxon>Fungi</taxon>
        <taxon>Dikarya</taxon>
        <taxon>Basidiomycota</taxon>
        <taxon>Agaricomycotina</taxon>
        <taxon>Agaricomycetes</taxon>
        <taxon>Agaricomycetidae</taxon>
        <taxon>Agaricales</taxon>
        <taxon>Agaricineae</taxon>
        <taxon>Hydnangiaceae</taxon>
        <taxon>Laccaria</taxon>
    </lineage>
</organism>
<dbReference type="HOGENOM" id="CLU_139284_0_0_1"/>